<evidence type="ECO:0000313" key="1">
    <source>
        <dbReference type="EMBL" id="KAG8458238.1"/>
    </source>
</evidence>
<dbReference type="Proteomes" id="UP000751190">
    <property type="component" value="Unassembled WGS sequence"/>
</dbReference>
<accession>A0A8J5X373</accession>
<comment type="caution">
    <text evidence="1">The sequence shown here is derived from an EMBL/GenBank/DDBJ whole genome shotgun (WGS) entry which is preliminary data.</text>
</comment>
<proteinExistence type="predicted"/>
<protein>
    <submittedName>
        <fullName evidence="1">Uncharacterized protein</fullName>
    </submittedName>
</protein>
<dbReference type="PROSITE" id="PS51257">
    <property type="entry name" value="PROKAR_LIPOPROTEIN"/>
    <property type="match status" value="1"/>
</dbReference>
<gene>
    <name evidence="1" type="ORF">KFE25_001530</name>
</gene>
<sequence length="183" mass="19164">MVPAQRVRSRGSIISQPLAATALIVLVASSCLVVAVVGKVGPTRALRGGDSACPGSPSLIHAKCKISVYFDQPCAAVEAVMDARIAAVHDCKSRPGLYKGSARFGSRTTGDGKYTDLFKSTLAPAHGGGCTLTACSESQVTSVVDFSTNFCNLFNLYGNNSSPLTFTERLDSCPQHDKASCCR</sequence>
<organism evidence="1 2">
    <name type="scientific">Diacronema lutheri</name>
    <name type="common">Unicellular marine alga</name>
    <name type="synonym">Monochrysis lutheri</name>
    <dbReference type="NCBI Taxonomy" id="2081491"/>
    <lineage>
        <taxon>Eukaryota</taxon>
        <taxon>Haptista</taxon>
        <taxon>Haptophyta</taxon>
        <taxon>Pavlovophyceae</taxon>
        <taxon>Pavlovales</taxon>
        <taxon>Pavlovaceae</taxon>
        <taxon>Diacronema</taxon>
    </lineage>
</organism>
<dbReference type="OrthoDB" id="5946254at2759"/>
<reference evidence="1" key="1">
    <citation type="submission" date="2021-05" db="EMBL/GenBank/DDBJ databases">
        <title>The genome of the haptophyte Pavlova lutheri (Diacronema luteri, Pavlovales) - a model for lipid biosynthesis in eukaryotic algae.</title>
        <authorList>
            <person name="Hulatt C.J."/>
            <person name="Posewitz M.C."/>
        </authorList>
    </citation>
    <scope>NUCLEOTIDE SEQUENCE</scope>
    <source>
        <strain evidence="1">NIVA-4/92</strain>
    </source>
</reference>
<name>A0A8J5X373_DIALT</name>
<dbReference type="EMBL" id="JAGTXO010000055">
    <property type="protein sequence ID" value="KAG8458238.1"/>
    <property type="molecule type" value="Genomic_DNA"/>
</dbReference>
<dbReference type="AlphaFoldDB" id="A0A8J5X373"/>
<keyword evidence="2" id="KW-1185">Reference proteome</keyword>
<evidence type="ECO:0000313" key="2">
    <source>
        <dbReference type="Proteomes" id="UP000751190"/>
    </source>
</evidence>